<evidence type="ECO:0000256" key="1">
    <source>
        <dbReference type="SAM" id="MobiDB-lite"/>
    </source>
</evidence>
<sequence>MHRHRLSRVQRRKRSQLPRQAHQLPVIPLPQLLRHRSPPLRQSLRPPRDNNVPRVLGASVRSNAVRKALVAAATPRARLTKHDFFVAVIDNCYANAPPVPVLFHVVL</sequence>
<feature type="region of interest" description="Disordered" evidence="1">
    <location>
        <begin position="1"/>
        <end position="22"/>
    </location>
</feature>
<dbReference type="Proteomes" id="UP000054217">
    <property type="component" value="Unassembled WGS sequence"/>
</dbReference>
<keyword evidence="3" id="KW-1185">Reference proteome</keyword>
<name>A0A0C3N8N7_PISTI</name>
<evidence type="ECO:0000313" key="2">
    <source>
        <dbReference type="EMBL" id="KIN97419.1"/>
    </source>
</evidence>
<protein>
    <submittedName>
        <fullName evidence="2">Uncharacterized protein</fullName>
    </submittedName>
</protein>
<evidence type="ECO:0000313" key="3">
    <source>
        <dbReference type="Proteomes" id="UP000054217"/>
    </source>
</evidence>
<reference evidence="3" key="2">
    <citation type="submission" date="2015-01" db="EMBL/GenBank/DDBJ databases">
        <title>Evolutionary Origins and Diversification of the Mycorrhizal Mutualists.</title>
        <authorList>
            <consortium name="DOE Joint Genome Institute"/>
            <consortium name="Mycorrhizal Genomics Consortium"/>
            <person name="Kohler A."/>
            <person name="Kuo A."/>
            <person name="Nagy L.G."/>
            <person name="Floudas D."/>
            <person name="Copeland A."/>
            <person name="Barry K.W."/>
            <person name="Cichocki N."/>
            <person name="Veneault-Fourrey C."/>
            <person name="LaButti K."/>
            <person name="Lindquist E.A."/>
            <person name="Lipzen A."/>
            <person name="Lundell T."/>
            <person name="Morin E."/>
            <person name="Murat C."/>
            <person name="Riley R."/>
            <person name="Ohm R."/>
            <person name="Sun H."/>
            <person name="Tunlid A."/>
            <person name="Henrissat B."/>
            <person name="Grigoriev I.V."/>
            <person name="Hibbett D.S."/>
            <person name="Martin F."/>
        </authorList>
    </citation>
    <scope>NUCLEOTIDE SEQUENCE [LARGE SCALE GENOMIC DNA]</scope>
    <source>
        <strain evidence="3">Marx 270</strain>
    </source>
</reference>
<organism evidence="2 3">
    <name type="scientific">Pisolithus tinctorius Marx 270</name>
    <dbReference type="NCBI Taxonomy" id="870435"/>
    <lineage>
        <taxon>Eukaryota</taxon>
        <taxon>Fungi</taxon>
        <taxon>Dikarya</taxon>
        <taxon>Basidiomycota</taxon>
        <taxon>Agaricomycotina</taxon>
        <taxon>Agaricomycetes</taxon>
        <taxon>Agaricomycetidae</taxon>
        <taxon>Boletales</taxon>
        <taxon>Sclerodermatineae</taxon>
        <taxon>Pisolithaceae</taxon>
        <taxon>Pisolithus</taxon>
    </lineage>
</organism>
<accession>A0A0C3N8N7</accession>
<reference evidence="2 3" key="1">
    <citation type="submission" date="2014-04" db="EMBL/GenBank/DDBJ databases">
        <authorList>
            <consortium name="DOE Joint Genome Institute"/>
            <person name="Kuo A."/>
            <person name="Kohler A."/>
            <person name="Costa M.D."/>
            <person name="Nagy L.G."/>
            <person name="Floudas D."/>
            <person name="Copeland A."/>
            <person name="Barry K.W."/>
            <person name="Cichocki N."/>
            <person name="Veneault-Fourrey C."/>
            <person name="LaButti K."/>
            <person name="Lindquist E.A."/>
            <person name="Lipzen A."/>
            <person name="Lundell T."/>
            <person name="Morin E."/>
            <person name="Murat C."/>
            <person name="Sun H."/>
            <person name="Tunlid A."/>
            <person name="Henrissat B."/>
            <person name="Grigoriev I.V."/>
            <person name="Hibbett D.S."/>
            <person name="Martin F."/>
            <person name="Nordberg H.P."/>
            <person name="Cantor M.N."/>
            <person name="Hua S.X."/>
        </authorList>
    </citation>
    <scope>NUCLEOTIDE SEQUENCE [LARGE SCALE GENOMIC DNA]</scope>
    <source>
        <strain evidence="2 3">Marx 270</strain>
    </source>
</reference>
<feature type="compositionally biased region" description="Basic residues" evidence="1">
    <location>
        <begin position="1"/>
        <end position="16"/>
    </location>
</feature>
<gene>
    <name evidence="2" type="ORF">M404DRAFT_893605</name>
</gene>
<proteinExistence type="predicted"/>
<dbReference type="HOGENOM" id="CLU_2211070_0_0_1"/>
<dbReference type="InParanoid" id="A0A0C3N8N7"/>
<dbReference type="EMBL" id="KN832029">
    <property type="protein sequence ID" value="KIN97419.1"/>
    <property type="molecule type" value="Genomic_DNA"/>
</dbReference>
<dbReference type="AlphaFoldDB" id="A0A0C3N8N7"/>
<feature type="region of interest" description="Disordered" evidence="1">
    <location>
        <begin position="35"/>
        <end position="54"/>
    </location>
</feature>